<dbReference type="SUPFAM" id="SSF46689">
    <property type="entry name" value="Homeodomain-like"/>
    <property type="match status" value="1"/>
</dbReference>
<organism evidence="7 8">
    <name type="scientific">Aaosphaeria arxii CBS 175.79</name>
    <dbReference type="NCBI Taxonomy" id="1450172"/>
    <lineage>
        <taxon>Eukaryota</taxon>
        <taxon>Fungi</taxon>
        <taxon>Dikarya</taxon>
        <taxon>Ascomycota</taxon>
        <taxon>Pezizomycotina</taxon>
        <taxon>Dothideomycetes</taxon>
        <taxon>Pleosporomycetidae</taxon>
        <taxon>Pleosporales</taxon>
        <taxon>Pleosporales incertae sedis</taxon>
        <taxon>Aaosphaeria</taxon>
    </lineage>
</organism>
<keyword evidence="8" id="KW-1185">Reference proteome</keyword>
<dbReference type="InterPro" id="IPR001356">
    <property type="entry name" value="HD"/>
</dbReference>
<feature type="compositionally biased region" description="Polar residues" evidence="5">
    <location>
        <begin position="54"/>
        <end position="73"/>
    </location>
</feature>
<keyword evidence="1 4" id="KW-0238">DNA-binding</keyword>
<dbReference type="GO" id="GO:0005634">
    <property type="term" value="C:nucleus"/>
    <property type="evidence" value="ECO:0007669"/>
    <property type="project" value="UniProtKB-SubCell"/>
</dbReference>
<evidence type="ECO:0000313" key="8">
    <source>
        <dbReference type="Proteomes" id="UP000799778"/>
    </source>
</evidence>
<dbReference type="Proteomes" id="UP000799778">
    <property type="component" value="Unassembled WGS sequence"/>
</dbReference>
<feature type="compositionally biased region" description="Polar residues" evidence="5">
    <location>
        <begin position="114"/>
        <end position="124"/>
    </location>
</feature>
<feature type="compositionally biased region" description="Polar residues" evidence="5">
    <location>
        <begin position="133"/>
        <end position="142"/>
    </location>
</feature>
<feature type="compositionally biased region" description="Basic residues" evidence="5">
    <location>
        <begin position="333"/>
        <end position="348"/>
    </location>
</feature>
<dbReference type="GeneID" id="54279395"/>
<dbReference type="OrthoDB" id="10056939at2759"/>
<keyword evidence="3 4" id="KW-0539">Nucleus</keyword>
<proteinExistence type="predicted"/>
<dbReference type="InterPro" id="IPR009057">
    <property type="entry name" value="Homeodomain-like_sf"/>
</dbReference>
<name>A0A6A5XMM2_9PLEO</name>
<feature type="region of interest" description="Disordered" evidence="5">
    <location>
        <begin position="1"/>
        <end position="197"/>
    </location>
</feature>
<feature type="compositionally biased region" description="Basic and acidic residues" evidence="5">
    <location>
        <begin position="81"/>
        <end position="95"/>
    </location>
</feature>
<dbReference type="EMBL" id="ML978070">
    <property type="protein sequence ID" value="KAF2014495.1"/>
    <property type="molecule type" value="Genomic_DNA"/>
</dbReference>
<feature type="compositionally biased region" description="Polar residues" evidence="5">
    <location>
        <begin position="181"/>
        <end position="197"/>
    </location>
</feature>
<dbReference type="GO" id="GO:0003677">
    <property type="term" value="F:DNA binding"/>
    <property type="evidence" value="ECO:0007669"/>
    <property type="project" value="UniProtKB-UniRule"/>
</dbReference>
<evidence type="ECO:0000256" key="4">
    <source>
        <dbReference type="PROSITE-ProRule" id="PRU00108"/>
    </source>
</evidence>
<evidence type="ECO:0000256" key="1">
    <source>
        <dbReference type="ARBA" id="ARBA00023125"/>
    </source>
</evidence>
<feature type="compositionally biased region" description="Basic and acidic residues" evidence="5">
    <location>
        <begin position="8"/>
        <end position="24"/>
    </location>
</feature>
<dbReference type="Gene3D" id="1.10.10.60">
    <property type="entry name" value="Homeodomain-like"/>
    <property type="match status" value="1"/>
</dbReference>
<feature type="region of interest" description="Disordered" evidence="5">
    <location>
        <begin position="333"/>
        <end position="356"/>
    </location>
</feature>
<sequence length="356" mass="40228">MEYLSLHDTPHRYENRNKMSEGKYHQQHNGSSLPSMAANHDSRHSPPIQPGEQRLTSHTLPSFSQFLSATQQEPSPPHTPSRRDGSIESSPRREVPTFSDPIWRRSDEPRAGSMDSTASFNSPRGSFAPILPTVSSSQQSGYQHQRSHPTHHHHRPSLPYPPPPASSVVHARHQSTPAPPGTQSHYPQAGSSAVPQHAYQTTPIQGTASSFDHRPSNFHDSHQASQGYTYERPAHDYYGHPAHPPNYLHYGHGAYTPPPASYSYQFHNQQGMDQGTFNRKRRGNLPKEATGILKAWFQAHRDSPYPGEEEKLQLCAQTQLTLNQVSNWFINARRRAPPQKSDPHRHRDHDREQDAL</sequence>
<feature type="compositionally biased region" description="Basic residues" evidence="5">
    <location>
        <begin position="145"/>
        <end position="156"/>
    </location>
</feature>
<dbReference type="CDD" id="cd00086">
    <property type="entry name" value="homeodomain"/>
    <property type="match status" value="1"/>
</dbReference>
<accession>A0A6A5XMM2</accession>
<dbReference type="RefSeq" id="XP_033382834.1">
    <property type="nucleotide sequence ID" value="XM_033521998.1"/>
</dbReference>
<dbReference type="GO" id="GO:0006355">
    <property type="term" value="P:regulation of DNA-templated transcription"/>
    <property type="evidence" value="ECO:0007669"/>
    <property type="project" value="InterPro"/>
</dbReference>
<keyword evidence="2 4" id="KW-0371">Homeobox</keyword>
<dbReference type="PROSITE" id="PS50071">
    <property type="entry name" value="HOMEOBOX_2"/>
    <property type="match status" value="1"/>
</dbReference>
<dbReference type="InterPro" id="IPR008422">
    <property type="entry name" value="KN_HD"/>
</dbReference>
<evidence type="ECO:0000256" key="5">
    <source>
        <dbReference type="SAM" id="MobiDB-lite"/>
    </source>
</evidence>
<reference evidence="7" key="1">
    <citation type="journal article" date="2020" name="Stud. Mycol.">
        <title>101 Dothideomycetes genomes: a test case for predicting lifestyles and emergence of pathogens.</title>
        <authorList>
            <person name="Haridas S."/>
            <person name="Albert R."/>
            <person name="Binder M."/>
            <person name="Bloem J."/>
            <person name="Labutti K."/>
            <person name="Salamov A."/>
            <person name="Andreopoulos B."/>
            <person name="Baker S."/>
            <person name="Barry K."/>
            <person name="Bills G."/>
            <person name="Bluhm B."/>
            <person name="Cannon C."/>
            <person name="Castanera R."/>
            <person name="Culley D."/>
            <person name="Daum C."/>
            <person name="Ezra D."/>
            <person name="Gonzalez J."/>
            <person name="Henrissat B."/>
            <person name="Kuo A."/>
            <person name="Liang C."/>
            <person name="Lipzen A."/>
            <person name="Lutzoni F."/>
            <person name="Magnuson J."/>
            <person name="Mondo S."/>
            <person name="Nolan M."/>
            <person name="Ohm R."/>
            <person name="Pangilinan J."/>
            <person name="Park H.-J."/>
            <person name="Ramirez L."/>
            <person name="Alfaro M."/>
            <person name="Sun H."/>
            <person name="Tritt A."/>
            <person name="Yoshinaga Y."/>
            <person name="Zwiers L.-H."/>
            <person name="Turgeon B."/>
            <person name="Goodwin S."/>
            <person name="Spatafora J."/>
            <person name="Crous P."/>
            <person name="Grigoriev I."/>
        </authorList>
    </citation>
    <scope>NUCLEOTIDE SEQUENCE</scope>
    <source>
        <strain evidence="7">CBS 175.79</strain>
    </source>
</reference>
<feature type="domain" description="Homeobox" evidence="6">
    <location>
        <begin position="276"/>
        <end position="339"/>
    </location>
</feature>
<dbReference type="Pfam" id="PF05920">
    <property type="entry name" value="Homeobox_KN"/>
    <property type="match status" value="1"/>
</dbReference>
<evidence type="ECO:0000259" key="6">
    <source>
        <dbReference type="PROSITE" id="PS50071"/>
    </source>
</evidence>
<dbReference type="AlphaFoldDB" id="A0A6A5XMM2"/>
<feature type="DNA-binding region" description="Homeobox" evidence="4">
    <location>
        <begin position="278"/>
        <end position="340"/>
    </location>
</feature>
<gene>
    <name evidence="7" type="ORF">BU24DRAFT_215756</name>
</gene>
<evidence type="ECO:0000256" key="3">
    <source>
        <dbReference type="ARBA" id="ARBA00023242"/>
    </source>
</evidence>
<evidence type="ECO:0000313" key="7">
    <source>
        <dbReference type="EMBL" id="KAF2014495.1"/>
    </source>
</evidence>
<comment type="subcellular location">
    <subcellularLocation>
        <location evidence="4">Nucleus</location>
    </subcellularLocation>
</comment>
<dbReference type="SMART" id="SM00389">
    <property type="entry name" value="HOX"/>
    <property type="match status" value="1"/>
</dbReference>
<evidence type="ECO:0000256" key="2">
    <source>
        <dbReference type="ARBA" id="ARBA00023155"/>
    </source>
</evidence>
<protein>
    <recommendedName>
        <fullName evidence="6">Homeobox domain-containing protein</fullName>
    </recommendedName>
</protein>
<dbReference type="PANTHER" id="PTHR11850">
    <property type="entry name" value="HOMEOBOX PROTEIN TRANSCRIPTION FACTORS"/>
    <property type="match status" value="1"/>
</dbReference>
<dbReference type="InterPro" id="IPR050224">
    <property type="entry name" value="TALE_homeobox"/>
</dbReference>